<dbReference type="Proteomes" id="UP001165065">
    <property type="component" value="Unassembled WGS sequence"/>
</dbReference>
<dbReference type="AlphaFoldDB" id="A0A9W7G9D9"/>
<feature type="region of interest" description="Disordered" evidence="1">
    <location>
        <begin position="105"/>
        <end position="125"/>
    </location>
</feature>
<comment type="caution">
    <text evidence="2">The sequence shown here is derived from an EMBL/GenBank/DDBJ whole genome shotgun (WGS) entry which is preliminary data.</text>
</comment>
<feature type="compositionally biased region" description="Polar residues" evidence="1">
    <location>
        <begin position="169"/>
        <end position="181"/>
    </location>
</feature>
<keyword evidence="3" id="KW-1185">Reference proteome</keyword>
<evidence type="ECO:0000313" key="2">
    <source>
        <dbReference type="EMBL" id="GMI36922.1"/>
    </source>
</evidence>
<gene>
    <name evidence="2" type="ORF">TrCOL_g13038</name>
</gene>
<name>A0A9W7G9D9_9STRA</name>
<dbReference type="EMBL" id="BRYA01000979">
    <property type="protein sequence ID" value="GMI36922.1"/>
    <property type="molecule type" value="Genomic_DNA"/>
</dbReference>
<feature type="region of interest" description="Disordered" evidence="1">
    <location>
        <begin position="15"/>
        <end position="92"/>
    </location>
</feature>
<feature type="region of interest" description="Disordered" evidence="1">
    <location>
        <begin position="156"/>
        <end position="181"/>
    </location>
</feature>
<organism evidence="2 3">
    <name type="scientific">Triparma columacea</name>
    <dbReference type="NCBI Taxonomy" id="722753"/>
    <lineage>
        <taxon>Eukaryota</taxon>
        <taxon>Sar</taxon>
        <taxon>Stramenopiles</taxon>
        <taxon>Ochrophyta</taxon>
        <taxon>Bolidophyceae</taxon>
        <taxon>Parmales</taxon>
        <taxon>Triparmaceae</taxon>
        <taxon>Triparma</taxon>
    </lineage>
</organism>
<feature type="compositionally biased region" description="Gly residues" evidence="1">
    <location>
        <begin position="25"/>
        <end position="52"/>
    </location>
</feature>
<feature type="compositionally biased region" description="Basic residues" evidence="1">
    <location>
        <begin position="105"/>
        <end position="115"/>
    </location>
</feature>
<evidence type="ECO:0000313" key="3">
    <source>
        <dbReference type="Proteomes" id="UP001165065"/>
    </source>
</evidence>
<protein>
    <submittedName>
        <fullName evidence="2">Uncharacterized protein</fullName>
    </submittedName>
</protein>
<feature type="compositionally biased region" description="Acidic residues" evidence="1">
    <location>
        <begin position="80"/>
        <end position="90"/>
    </location>
</feature>
<proteinExistence type="predicted"/>
<sequence>MGLCSSSAKVVVTNETSSASRYAIAGGGGGDNSDSGGGVMESPGGGGRGDNGFGLTNLADIKPGGDEGEDDGGDGRTFEVDDVNVDEGDTAEGKLREYKEELKKKGVGTKKRKSKNAGLVMNNNKPMEIEIKGGVIKNDGRGNDRFKGPMEIKVGHSLKDEGGDRIQVHDNQQFTQDDLDF</sequence>
<reference evidence="3" key="1">
    <citation type="journal article" date="2023" name="Commun. Biol.">
        <title>Genome analysis of Parmales, the sister group of diatoms, reveals the evolutionary specialization of diatoms from phago-mixotrophs to photoautotrophs.</title>
        <authorList>
            <person name="Ban H."/>
            <person name="Sato S."/>
            <person name="Yoshikawa S."/>
            <person name="Yamada K."/>
            <person name="Nakamura Y."/>
            <person name="Ichinomiya M."/>
            <person name="Sato N."/>
            <person name="Blanc-Mathieu R."/>
            <person name="Endo H."/>
            <person name="Kuwata A."/>
            <person name="Ogata H."/>
        </authorList>
    </citation>
    <scope>NUCLEOTIDE SEQUENCE [LARGE SCALE GENOMIC DNA]</scope>
</reference>
<evidence type="ECO:0000256" key="1">
    <source>
        <dbReference type="SAM" id="MobiDB-lite"/>
    </source>
</evidence>
<feature type="compositionally biased region" description="Basic and acidic residues" evidence="1">
    <location>
        <begin position="156"/>
        <end position="168"/>
    </location>
</feature>
<accession>A0A9W7G9D9</accession>